<feature type="transmembrane region" description="Helical" evidence="1">
    <location>
        <begin position="15"/>
        <end position="35"/>
    </location>
</feature>
<dbReference type="InterPro" id="IPR021840">
    <property type="entry name" value="DUF3433"/>
</dbReference>
<proteinExistence type="predicted"/>
<dbReference type="EMBL" id="WIWV01000017">
    <property type="protein sequence ID" value="KAF7718203.1"/>
    <property type="molecule type" value="Genomic_DNA"/>
</dbReference>
<keyword evidence="1" id="KW-0812">Transmembrane</keyword>
<keyword evidence="3" id="KW-1185">Reference proteome</keyword>
<gene>
    <name evidence="2" type="ORF">PECM_002580</name>
</gene>
<feature type="transmembrane region" description="Helical" evidence="1">
    <location>
        <begin position="56"/>
        <end position="79"/>
    </location>
</feature>
<dbReference type="PANTHER" id="PTHR37544:SF3">
    <property type="entry name" value="SPRAY"/>
    <property type="match status" value="1"/>
</dbReference>
<dbReference type="Pfam" id="PF11915">
    <property type="entry name" value="DUF3433"/>
    <property type="match status" value="2"/>
</dbReference>
<feature type="transmembrane region" description="Helical" evidence="1">
    <location>
        <begin position="578"/>
        <end position="601"/>
    </location>
</feature>
<reference evidence="2" key="1">
    <citation type="journal article" date="2020" name="Front. Microbiol.">
        <title>Gene regulatory networks of Penicillium echinulatum 2HH and Penicillium oxalicum 114-2 inferred by a computational biology approach.</title>
        <authorList>
            <person name="Lenz A.R."/>
            <person name="Galan-Vasquez E."/>
            <person name="Balbinot E."/>
            <person name="De Abreu F.P."/>
            <person name="De Oliveira N.S."/>
            <person name="Da Rosa L.O."/>
            <person name="De Avila E Silva S."/>
            <person name="Camassola M."/>
            <person name="Dillon A.J.P."/>
            <person name="Perez-Rueda E."/>
        </authorList>
    </citation>
    <scope>NUCLEOTIDE SEQUENCE</scope>
    <source>
        <strain evidence="2">S1M29</strain>
    </source>
</reference>
<name>A0A8J8WLI9_9EURO</name>
<feature type="transmembrane region" description="Helical" evidence="1">
    <location>
        <begin position="536"/>
        <end position="558"/>
    </location>
</feature>
<evidence type="ECO:0000313" key="3">
    <source>
        <dbReference type="Proteomes" id="UP000631181"/>
    </source>
</evidence>
<feature type="transmembrane region" description="Helical" evidence="1">
    <location>
        <begin position="417"/>
        <end position="441"/>
    </location>
</feature>
<sequence length="1070" mass="117362">MPTQNGGWMPWTLRTSFLCSLAGLFLSLFLVLEILRQYSERNNGLVVYKTDAQIPTTITVLYIYGPVSLSLLVVTIWNFLAADVLRLESFFQLSRPKGVPATVLFTNYGSCYGFMAPLTAARNRHWLVFFVAALSTALRALLPATCAGLVVLTEVPTSQTNGISTWPVLLDTNLQSSRFAAESARYTRSSVVVSTDHLYWLRSSDYASAPVSIPDDTNESSMVAVNQTVYWVDLTCEDVAVADLKLAISPRTSTARDDVNTSAHHDPWDQYQIEVPSRNDGRSCRISFALDTTSFVDSMSSQLQYWEPLGALSRSAVESSLNATNCEDRSLVGLLVDIPTASDAAAGRVPNATAFSCTANYFSSTAELHMSVNASIVGAKVDQSSQRSISGEEFDIHGFQNLLQLEQHARVDTAKTGLAAITAEILFLVSAVLLLSLAFIYPRRANILSGDPGSIAAQCALIEDIMSPRCKLLTSSDQFNHATSCQLYLWAKMFRCEWTIGANGPRLDLVHINADRSFSESALPPVKRARDRRPHFVILPWFLVECVLLIGVVVMYALVVKFMSIQDVNNLSKQQVALLVALIVGPTFIASLVNSLLASILRHVAMIEPWMRLQKGGASAKESLLRNHGSNTPVSVLLHSWRSGPPPLLGLSIICILGLLLSVVSARVFESHSIHYTEPATGLKSHYNGTAVPPLVDIEFDGYGLISSNLNAGTPNVPWQVASYSFLPIETSNLGDTGPVDLDYEATTAGIGATLDCRPVPFNQTWQTDGSGSGTWSYITHLGDTCTMEAPYAAEGKRFIERSVYYLQPDEASSAKPSCATALFIVARWETMEASPNNPQNSLGLYCEPSISSADFDVAISGPRQTYPSQQNSSFSQYDWPGMLTACIHDRLNPSTPRVFDSGNMARAAELAYQQSFSTYLTMTRDLYFPRYSASAAVPVQGTVLRTLWGVIPSIPSMILSLVLLALDLIVLVVVVTTRYTSFYAPRVPKSIGSLIPWIAESSMRSDFQDMSHMSRQELQNTLDSGGRYYRFGLTQRLDGREMWTLDVEDLEEAGYELTEIPVVSPARPP</sequence>
<protein>
    <submittedName>
        <fullName evidence="2">Uncharacterized protein</fullName>
    </submittedName>
</protein>
<evidence type="ECO:0000256" key="1">
    <source>
        <dbReference type="SAM" id="Phobius"/>
    </source>
</evidence>
<keyword evidence="1" id="KW-1133">Transmembrane helix</keyword>
<feature type="transmembrane region" description="Helical" evidence="1">
    <location>
        <begin position="958"/>
        <end position="977"/>
    </location>
</feature>
<accession>A0A8J8WLI9</accession>
<organism evidence="2 3">
    <name type="scientific">Penicillium ucsense</name>
    <dbReference type="NCBI Taxonomy" id="2839758"/>
    <lineage>
        <taxon>Eukaryota</taxon>
        <taxon>Fungi</taxon>
        <taxon>Dikarya</taxon>
        <taxon>Ascomycota</taxon>
        <taxon>Pezizomycotina</taxon>
        <taxon>Eurotiomycetes</taxon>
        <taxon>Eurotiomycetidae</taxon>
        <taxon>Eurotiales</taxon>
        <taxon>Aspergillaceae</taxon>
        <taxon>Penicillium</taxon>
    </lineage>
</organism>
<dbReference type="OrthoDB" id="3248909at2759"/>
<evidence type="ECO:0000313" key="2">
    <source>
        <dbReference type="EMBL" id="KAF7718203.1"/>
    </source>
</evidence>
<comment type="caution">
    <text evidence="2">The sequence shown here is derived from an EMBL/GenBank/DDBJ whole genome shotgun (WGS) entry which is preliminary data.</text>
</comment>
<feature type="transmembrane region" description="Helical" evidence="1">
    <location>
        <begin position="648"/>
        <end position="669"/>
    </location>
</feature>
<dbReference type="AlphaFoldDB" id="A0A8J8WLI9"/>
<dbReference type="PANTHER" id="PTHR37544">
    <property type="entry name" value="SPRAY-RELATED"/>
    <property type="match status" value="1"/>
</dbReference>
<keyword evidence="1" id="KW-0472">Membrane</keyword>
<dbReference type="Proteomes" id="UP000631181">
    <property type="component" value="Unassembled WGS sequence"/>
</dbReference>